<protein>
    <submittedName>
        <fullName evidence="1">Uncharacterized protein</fullName>
    </submittedName>
</protein>
<dbReference type="RefSeq" id="WP_353500246.1">
    <property type="nucleotide sequence ID" value="NZ_CP115922.1"/>
</dbReference>
<sequence length="48" mass="5795">MYKSNQCLLDRYQWLNRHWVGFPAALQIQMSKEMSEIKAKLLERGIRL</sequence>
<organism evidence="1">
    <name type="scientific">Vibrio chaetopteri</name>
    <dbReference type="NCBI Taxonomy" id="3016528"/>
    <lineage>
        <taxon>Bacteria</taxon>
        <taxon>Pseudomonadati</taxon>
        <taxon>Pseudomonadota</taxon>
        <taxon>Gammaproteobacteria</taxon>
        <taxon>Vibrionales</taxon>
        <taxon>Vibrionaceae</taxon>
        <taxon>Vibrio</taxon>
    </lineage>
</organism>
<accession>A0AAU8BTZ7</accession>
<keyword evidence="1" id="KW-0614">Plasmid</keyword>
<reference evidence="1" key="1">
    <citation type="submission" date="2023-01" db="EMBL/GenBank/DDBJ databases">
        <title>Vibrio sp. CB1-14 genome sequencing.</title>
        <authorList>
            <person name="Otstavnykh N."/>
            <person name="Isaeva M."/>
            <person name="Meleshko D."/>
        </authorList>
    </citation>
    <scope>NUCLEOTIDE SEQUENCE</scope>
    <source>
        <strain evidence="1">CB1-14</strain>
        <plasmid evidence="1">p1</plasmid>
    </source>
</reference>
<dbReference type="EMBL" id="CP115922">
    <property type="protein sequence ID" value="XCD19119.1"/>
    <property type="molecule type" value="Genomic_DNA"/>
</dbReference>
<dbReference type="KEGG" id="vck:PG915_24595"/>
<gene>
    <name evidence="1" type="ORF">PG915_24595</name>
</gene>
<name>A0AAU8BTZ7_9VIBR</name>
<evidence type="ECO:0000313" key="1">
    <source>
        <dbReference type="EMBL" id="XCD19119.1"/>
    </source>
</evidence>
<proteinExistence type="predicted"/>
<dbReference type="AlphaFoldDB" id="A0AAU8BTZ7"/>
<geneLocation type="plasmid" evidence="1">
    <name>p1</name>
</geneLocation>